<evidence type="ECO:0000256" key="3">
    <source>
        <dbReference type="ARBA" id="ARBA00023163"/>
    </source>
</evidence>
<comment type="caution">
    <text evidence="5">The sequence shown here is derived from an EMBL/GenBank/DDBJ whole genome shotgun (WGS) entry which is preliminary data.</text>
</comment>
<dbReference type="InterPro" id="IPR003313">
    <property type="entry name" value="AraC-bd"/>
</dbReference>
<gene>
    <name evidence="5" type="ORF">NZK81_01060</name>
</gene>
<dbReference type="EMBL" id="JANZXA010000001">
    <property type="protein sequence ID" value="MCT2398127.1"/>
    <property type="molecule type" value="Genomic_DNA"/>
</dbReference>
<dbReference type="SUPFAM" id="SSF51215">
    <property type="entry name" value="Regulatory protein AraC"/>
    <property type="match status" value="1"/>
</dbReference>
<proteinExistence type="predicted"/>
<evidence type="ECO:0000313" key="5">
    <source>
        <dbReference type="EMBL" id="MCT2398127.1"/>
    </source>
</evidence>
<dbReference type="Pfam" id="PF12833">
    <property type="entry name" value="HTH_18"/>
    <property type="match status" value="1"/>
</dbReference>
<dbReference type="PANTHER" id="PTHR46796:SF2">
    <property type="entry name" value="TRANSCRIPTIONAL REGULATORY PROTEIN"/>
    <property type="match status" value="1"/>
</dbReference>
<protein>
    <submittedName>
        <fullName evidence="5">AraC family transcriptional regulator</fullName>
    </submittedName>
</protein>
<dbReference type="Gene3D" id="1.10.10.60">
    <property type="entry name" value="Homeodomain-like"/>
    <property type="match status" value="1"/>
</dbReference>
<dbReference type="InterPro" id="IPR018060">
    <property type="entry name" value="HTH_AraC"/>
</dbReference>
<dbReference type="InterPro" id="IPR050204">
    <property type="entry name" value="AraC_XylS_family_regulators"/>
</dbReference>
<dbReference type="RefSeq" id="WP_260043205.1">
    <property type="nucleotide sequence ID" value="NZ_JANZXA010000001.1"/>
</dbReference>
<organism evidence="5 6">
    <name type="scientific">Novosphingobium mangrovi</name>
    <name type="common">ex Huang et al. 2023</name>
    <dbReference type="NCBI Taxonomy" id="2976432"/>
    <lineage>
        <taxon>Bacteria</taxon>
        <taxon>Pseudomonadati</taxon>
        <taxon>Pseudomonadota</taxon>
        <taxon>Alphaproteobacteria</taxon>
        <taxon>Sphingomonadales</taxon>
        <taxon>Sphingomonadaceae</taxon>
        <taxon>Novosphingobium</taxon>
    </lineage>
</organism>
<name>A0ABT2I0J9_9SPHN</name>
<dbReference type="SMART" id="SM00342">
    <property type="entry name" value="HTH_ARAC"/>
    <property type="match status" value="1"/>
</dbReference>
<dbReference type="PANTHER" id="PTHR46796">
    <property type="entry name" value="HTH-TYPE TRANSCRIPTIONAL ACTIVATOR RHAS-RELATED"/>
    <property type="match status" value="1"/>
</dbReference>
<evidence type="ECO:0000259" key="4">
    <source>
        <dbReference type="PROSITE" id="PS01124"/>
    </source>
</evidence>
<keyword evidence="6" id="KW-1185">Reference proteome</keyword>
<evidence type="ECO:0000313" key="6">
    <source>
        <dbReference type="Proteomes" id="UP001165583"/>
    </source>
</evidence>
<evidence type="ECO:0000256" key="2">
    <source>
        <dbReference type="ARBA" id="ARBA00023125"/>
    </source>
</evidence>
<keyword evidence="1" id="KW-0805">Transcription regulation</keyword>
<dbReference type="PROSITE" id="PS01124">
    <property type="entry name" value="HTH_ARAC_FAMILY_2"/>
    <property type="match status" value="1"/>
</dbReference>
<evidence type="ECO:0000256" key="1">
    <source>
        <dbReference type="ARBA" id="ARBA00023015"/>
    </source>
</evidence>
<sequence length="270" mass="28488">MRRSAGMTGGTFCVQVLQDGAVTAVDARSARAFARHSHDEFGIGLVTEGAQRSWSGRGQVEAGPGNLITVNPAEVHDGMPVDGPRAWSMLYFSPALVSSVVSDLSEGRVSGGELHAPVVDDARMARRFRTARAAIANGQDAEFEEALLLLFGALQSAGETTPGGTATGLKAVRACIDDDPAARHSLAALARVSGMSRFQTLRGFARLTGFTPRAYVIQRRLDLARGLIRQGSPLADAAAGAGFADQSHMHRAFVARYGFTPGAYAIAHRP</sequence>
<dbReference type="Pfam" id="PF02311">
    <property type="entry name" value="AraC_binding"/>
    <property type="match status" value="1"/>
</dbReference>
<keyword evidence="2" id="KW-0238">DNA-binding</keyword>
<accession>A0ABT2I0J9</accession>
<reference evidence="5" key="1">
    <citation type="submission" date="2022-09" db="EMBL/GenBank/DDBJ databases">
        <title>Novosphingobium sp. Nov., a polycyclic aromatic hydrocarbon-degrading bacterium isolated form mangrove sediments in HongKong.</title>
        <authorList>
            <person name="Hu Z."/>
        </authorList>
    </citation>
    <scope>NUCLEOTIDE SEQUENCE</scope>
    <source>
        <strain evidence="5">HK4-1</strain>
    </source>
</reference>
<dbReference type="InterPro" id="IPR037923">
    <property type="entry name" value="HTH-like"/>
</dbReference>
<keyword evidence="3" id="KW-0804">Transcription</keyword>
<feature type="domain" description="HTH araC/xylS-type" evidence="4">
    <location>
        <begin position="170"/>
        <end position="267"/>
    </location>
</feature>
<dbReference type="SUPFAM" id="SSF46689">
    <property type="entry name" value="Homeodomain-like"/>
    <property type="match status" value="2"/>
</dbReference>
<dbReference type="InterPro" id="IPR009057">
    <property type="entry name" value="Homeodomain-like_sf"/>
</dbReference>
<dbReference type="Proteomes" id="UP001165583">
    <property type="component" value="Unassembled WGS sequence"/>
</dbReference>